<protein>
    <submittedName>
        <fullName evidence="2">Glycosyltransferase</fullName>
    </submittedName>
</protein>
<dbReference type="EMBL" id="CP053085">
    <property type="protein sequence ID" value="QJR36182.1"/>
    <property type="molecule type" value="Genomic_DNA"/>
</dbReference>
<evidence type="ECO:0000256" key="1">
    <source>
        <dbReference type="SAM" id="Phobius"/>
    </source>
</evidence>
<feature type="transmembrane region" description="Helical" evidence="1">
    <location>
        <begin position="6"/>
        <end position="23"/>
    </location>
</feature>
<dbReference type="RefSeq" id="WP_171225617.1">
    <property type="nucleotide sequence ID" value="NZ_CP053085.1"/>
</dbReference>
<name>A0A6M4ITN0_9BACT</name>
<gene>
    <name evidence="2" type="ORF">HKW67_12030</name>
</gene>
<dbReference type="SUPFAM" id="SSF53448">
    <property type="entry name" value="Nucleotide-diphospho-sugar transferases"/>
    <property type="match status" value="1"/>
</dbReference>
<evidence type="ECO:0000313" key="3">
    <source>
        <dbReference type="Proteomes" id="UP000500938"/>
    </source>
</evidence>
<evidence type="ECO:0000313" key="2">
    <source>
        <dbReference type="EMBL" id="QJR36182.1"/>
    </source>
</evidence>
<keyword evidence="1" id="KW-1133">Transmembrane helix</keyword>
<dbReference type="Proteomes" id="UP000500938">
    <property type="component" value="Chromosome"/>
</dbReference>
<dbReference type="Gene3D" id="3.90.550.10">
    <property type="entry name" value="Spore Coat Polysaccharide Biosynthesis Protein SpsA, Chain A"/>
    <property type="match status" value="1"/>
</dbReference>
<organism evidence="2 3">
    <name type="scientific">Gemmatimonas groenlandica</name>
    <dbReference type="NCBI Taxonomy" id="2732249"/>
    <lineage>
        <taxon>Bacteria</taxon>
        <taxon>Pseudomonadati</taxon>
        <taxon>Gemmatimonadota</taxon>
        <taxon>Gemmatimonadia</taxon>
        <taxon>Gemmatimonadales</taxon>
        <taxon>Gemmatimonadaceae</taxon>
        <taxon>Gemmatimonas</taxon>
    </lineage>
</organism>
<feature type="transmembrane region" description="Helical" evidence="1">
    <location>
        <begin position="319"/>
        <end position="338"/>
    </location>
</feature>
<keyword evidence="3" id="KW-1185">Reference proteome</keyword>
<keyword evidence="1" id="KW-0812">Transmembrane</keyword>
<reference evidence="2 3" key="1">
    <citation type="submission" date="2020-05" db="EMBL/GenBank/DDBJ databases">
        <title>Complete genome sequence of Gemmatimonas greenlandica TET16.</title>
        <authorList>
            <person name="Zeng Y."/>
        </authorList>
    </citation>
    <scope>NUCLEOTIDE SEQUENCE [LARGE SCALE GENOMIC DNA]</scope>
    <source>
        <strain evidence="2 3">TET16</strain>
    </source>
</reference>
<dbReference type="AlphaFoldDB" id="A0A6M4ITN0"/>
<dbReference type="Pfam" id="PF13641">
    <property type="entry name" value="Glyco_tranf_2_3"/>
    <property type="match status" value="1"/>
</dbReference>
<dbReference type="InterPro" id="IPR029044">
    <property type="entry name" value="Nucleotide-diphossugar_trans"/>
</dbReference>
<dbReference type="GO" id="GO:0016740">
    <property type="term" value="F:transferase activity"/>
    <property type="evidence" value="ECO:0007669"/>
    <property type="project" value="UniProtKB-KW"/>
</dbReference>
<keyword evidence="1" id="KW-0472">Membrane</keyword>
<dbReference type="KEGG" id="ggr:HKW67_12030"/>
<keyword evidence="2" id="KW-0808">Transferase</keyword>
<feature type="transmembrane region" description="Helical" evidence="1">
    <location>
        <begin position="294"/>
        <end position="313"/>
    </location>
</feature>
<accession>A0A6M4ITN0</accession>
<proteinExistence type="predicted"/>
<sequence>MLIFLILVAATAFGILVLGWVIYPSRTAKAANAGAGEIDTSAAGGSESPISVILATRESDEAILRRIDDLRRGDYPTALTEIVIALDATRSNGLDGLREKLPQRTRAVHGAVPGKSSALNAGVAAASHELLFFVDTAQSFEHDTISKLVSAVRTDGWGAMTATLAPTSGDVLMDRYWSRELAIRLGQARRHSIICVTGCAYVMHRRFWRDMPAGLICDDLWSTYSVVTNGGRVGIVTKARVTDPRRFTRDDEYARRLRTMTGMLQFARWFPAVLSRQKNPMWTDFLLHKLTRPATPVLLLVGGAAAWGAIALASPVTAWALLAAGVAIIALVWLLAQFAPGRLGQRAKGLVFAQRLLVMPLYAIARAVRSDWDVWKPHH</sequence>